<dbReference type="InterPro" id="IPR050172">
    <property type="entry name" value="SsuD_RutA_monooxygenase"/>
</dbReference>
<dbReference type="InterPro" id="IPR011251">
    <property type="entry name" value="Luciferase-like_dom"/>
</dbReference>
<accession>A0ABS1UBE3</accession>
<evidence type="ECO:0000313" key="6">
    <source>
        <dbReference type="EMBL" id="MBL6082009.1"/>
    </source>
</evidence>
<dbReference type="Proteomes" id="UP000660885">
    <property type="component" value="Unassembled WGS sequence"/>
</dbReference>
<evidence type="ECO:0000259" key="5">
    <source>
        <dbReference type="Pfam" id="PF00296"/>
    </source>
</evidence>
<protein>
    <submittedName>
        <fullName evidence="6">LLM class flavin-dependent oxidoreductase</fullName>
    </submittedName>
</protein>
<comment type="caution">
    <text evidence="6">The sequence shown here is derived from an EMBL/GenBank/DDBJ whole genome shotgun (WGS) entry which is preliminary data.</text>
</comment>
<evidence type="ECO:0000256" key="3">
    <source>
        <dbReference type="ARBA" id="ARBA00023002"/>
    </source>
</evidence>
<organism evidence="6 7">
    <name type="scientific">Belnapia arida</name>
    <dbReference type="NCBI Taxonomy" id="2804533"/>
    <lineage>
        <taxon>Bacteria</taxon>
        <taxon>Pseudomonadati</taxon>
        <taxon>Pseudomonadota</taxon>
        <taxon>Alphaproteobacteria</taxon>
        <taxon>Acetobacterales</taxon>
        <taxon>Roseomonadaceae</taxon>
        <taxon>Belnapia</taxon>
    </lineage>
</organism>
<name>A0ABS1UBE3_9PROT</name>
<proteinExistence type="predicted"/>
<keyword evidence="4" id="KW-0503">Monooxygenase</keyword>
<dbReference type="InterPro" id="IPR036661">
    <property type="entry name" value="Luciferase-like_sf"/>
</dbReference>
<evidence type="ECO:0000256" key="1">
    <source>
        <dbReference type="ARBA" id="ARBA00022630"/>
    </source>
</evidence>
<dbReference type="EMBL" id="JAETWB010000044">
    <property type="protein sequence ID" value="MBL6082009.1"/>
    <property type="molecule type" value="Genomic_DNA"/>
</dbReference>
<dbReference type="RefSeq" id="WP_202835222.1">
    <property type="nucleotide sequence ID" value="NZ_JAETWB010000044.1"/>
</dbReference>
<sequence>MAALDATRQRNPLLGVNRMKLGIFGTNGKGAAQTLVLEAYRPTWKASVDTARLADALGFEAVLAYARWKGYIAGETAHPSGITLDPFTWCAGIAQATRHLSVIATSHAPTMHPVTAAKQCATIDIIADGRFALNVVGGWNKPELEMFGAAMAEHDARYDHLEEWLRIIQRLWREEAEFDHEGRFFKVRRGSSMPKPLQQPGPPIINAGGSDRGQRFACEHADICFLILRSEDTAKIAAQIADYKEMAKRDYGREVQVWTYAYCVQRATRGEAEAYLHHYSIEMEDAPSLDAWTAGVGSQTGILKSPEAARAFRQRFAAGAGGSALIGTAGDIAARLEELSDAGLDGVLLTWVDFVDGLHRFAEVMPLLEARGLRTAFDPNP</sequence>
<keyword evidence="1" id="KW-0285">Flavoprotein</keyword>
<dbReference type="SUPFAM" id="SSF51679">
    <property type="entry name" value="Bacterial luciferase-like"/>
    <property type="match status" value="1"/>
</dbReference>
<reference evidence="6 7" key="1">
    <citation type="submission" date="2021-01" db="EMBL/GenBank/DDBJ databases">
        <title>Belnapia mucosa sp. nov. and Belnapia arida sp. nov., isolated from the Tabernas Desert (Almeria, Spain).</title>
        <authorList>
            <person name="Molina-Menor E."/>
            <person name="Vidal-Verdu A."/>
            <person name="Calonge A."/>
            <person name="Satari L."/>
            <person name="Pereto J."/>
            <person name="Porcar M."/>
        </authorList>
    </citation>
    <scope>NUCLEOTIDE SEQUENCE [LARGE SCALE GENOMIC DNA]</scope>
    <source>
        <strain evidence="6 7">T18</strain>
    </source>
</reference>
<dbReference type="PANTHER" id="PTHR42847:SF4">
    <property type="entry name" value="ALKANESULFONATE MONOOXYGENASE-RELATED"/>
    <property type="match status" value="1"/>
</dbReference>
<keyword evidence="3" id="KW-0560">Oxidoreductase</keyword>
<dbReference type="Gene3D" id="3.20.20.30">
    <property type="entry name" value="Luciferase-like domain"/>
    <property type="match status" value="1"/>
</dbReference>
<evidence type="ECO:0000256" key="4">
    <source>
        <dbReference type="ARBA" id="ARBA00023033"/>
    </source>
</evidence>
<evidence type="ECO:0000256" key="2">
    <source>
        <dbReference type="ARBA" id="ARBA00022643"/>
    </source>
</evidence>
<keyword evidence="2" id="KW-0288">FMN</keyword>
<dbReference type="PANTHER" id="PTHR42847">
    <property type="entry name" value="ALKANESULFONATE MONOOXYGENASE"/>
    <property type="match status" value="1"/>
</dbReference>
<evidence type="ECO:0000313" key="7">
    <source>
        <dbReference type="Proteomes" id="UP000660885"/>
    </source>
</evidence>
<feature type="domain" description="Luciferase-like" evidence="5">
    <location>
        <begin position="19"/>
        <end position="345"/>
    </location>
</feature>
<keyword evidence="7" id="KW-1185">Reference proteome</keyword>
<dbReference type="Pfam" id="PF00296">
    <property type="entry name" value="Bac_luciferase"/>
    <property type="match status" value="1"/>
</dbReference>
<gene>
    <name evidence="6" type="ORF">JMJ56_28935</name>
</gene>